<feature type="signal peptide" evidence="2">
    <location>
        <begin position="1"/>
        <end position="21"/>
    </location>
</feature>
<sequence>MKCTAFPLMLLAVALSGAALAQEDMTLQQERDQIGADMVDNRRQVGQDINGIREPVPAGTAEEAAGGATGPDIGVNSPRFDTSPATSPSRTIQDRPATTPAPTGSTTAPAGGTVSPVPPSTGGGVDVQPGAGSTGGNGTPANSGGAATPSGGAATPSGGGRVD</sequence>
<organism evidence="3 4">
    <name type="scientific">Stutzerimonas nosocomialis</name>
    <dbReference type="NCBI Taxonomy" id="1056496"/>
    <lineage>
        <taxon>Bacteria</taxon>
        <taxon>Pseudomonadati</taxon>
        <taxon>Pseudomonadota</taxon>
        <taxon>Gammaproteobacteria</taxon>
        <taxon>Pseudomonadales</taxon>
        <taxon>Pseudomonadaceae</taxon>
        <taxon>Stutzerimonas</taxon>
    </lineage>
</organism>
<keyword evidence="2" id="KW-0732">Signal</keyword>
<accession>A0A5R9QAZ8</accession>
<proteinExistence type="predicted"/>
<dbReference type="RefSeq" id="WP_138412551.1">
    <property type="nucleotide sequence ID" value="NZ_QLAG01000029.1"/>
</dbReference>
<evidence type="ECO:0000256" key="2">
    <source>
        <dbReference type="SAM" id="SignalP"/>
    </source>
</evidence>
<evidence type="ECO:0000256" key="1">
    <source>
        <dbReference type="SAM" id="MobiDB-lite"/>
    </source>
</evidence>
<dbReference type="EMBL" id="QLAG01000029">
    <property type="protein sequence ID" value="TLX61982.1"/>
    <property type="molecule type" value="Genomic_DNA"/>
</dbReference>
<gene>
    <name evidence="3" type="ORF">DN820_18570</name>
</gene>
<feature type="region of interest" description="Disordered" evidence="1">
    <location>
        <begin position="47"/>
        <end position="163"/>
    </location>
</feature>
<feature type="compositionally biased region" description="Low complexity" evidence="1">
    <location>
        <begin position="140"/>
        <end position="156"/>
    </location>
</feature>
<feature type="chain" id="PRO_5024331630" evidence="2">
    <location>
        <begin position="22"/>
        <end position="163"/>
    </location>
</feature>
<name>A0A5R9QAZ8_9GAMM</name>
<evidence type="ECO:0000313" key="3">
    <source>
        <dbReference type="EMBL" id="TLX61982.1"/>
    </source>
</evidence>
<comment type="caution">
    <text evidence="3">The sequence shown here is derived from an EMBL/GenBank/DDBJ whole genome shotgun (WGS) entry which is preliminary data.</text>
</comment>
<feature type="compositionally biased region" description="Polar residues" evidence="1">
    <location>
        <begin position="79"/>
        <end position="91"/>
    </location>
</feature>
<dbReference type="AlphaFoldDB" id="A0A5R9QAZ8"/>
<keyword evidence="4" id="KW-1185">Reference proteome</keyword>
<protein>
    <submittedName>
        <fullName evidence="3">Uncharacterized protein</fullName>
    </submittedName>
</protein>
<reference evidence="3 4" key="1">
    <citation type="journal article" date="2017" name="Eur. J. Clin. Microbiol. Infect. Dis.">
        <title>Uncommonly isolated clinical Pseudomonas: identification and phylogenetic assignation.</title>
        <authorList>
            <person name="Mulet M."/>
            <person name="Gomila M."/>
            <person name="Ramirez A."/>
            <person name="Cardew S."/>
            <person name="Moore E.R."/>
            <person name="Lalucat J."/>
            <person name="Garcia-Valdes E."/>
        </authorList>
    </citation>
    <scope>NUCLEOTIDE SEQUENCE [LARGE SCALE GENOMIC DNA]</scope>
    <source>
        <strain evidence="3 4">SD129</strain>
    </source>
</reference>
<dbReference type="Proteomes" id="UP000306753">
    <property type="component" value="Unassembled WGS sequence"/>
</dbReference>
<feature type="compositionally biased region" description="Low complexity" evidence="1">
    <location>
        <begin position="96"/>
        <end position="113"/>
    </location>
</feature>
<evidence type="ECO:0000313" key="4">
    <source>
        <dbReference type="Proteomes" id="UP000306753"/>
    </source>
</evidence>